<dbReference type="Pfam" id="PF18962">
    <property type="entry name" value="Por_Secre_tail"/>
    <property type="match status" value="1"/>
</dbReference>
<dbReference type="RefSeq" id="WP_121907477.1">
    <property type="nucleotide sequence ID" value="NZ_REFC01000013.1"/>
</dbReference>
<organism evidence="5 6">
    <name type="scientific">Ulvibacter antarcticus</name>
    <dbReference type="NCBI Taxonomy" id="442714"/>
    <lineage>
        <taxon>Bacteria</taxon>
        <taxon>Pseudomonadati</taxon>
        <taxon>Bacteroidota</taxon>
        <taxon>Flavobacteriia</taxon>
        <taxon>Flavobacteriales</taxon>
        <taxon>Flavobacteriaceae</taxon>
        <taxon>Ulvibacter</taxon>
    </lineage>
</organism>
<feature type="chain" id="PRO_5017996991" evidence="2">
    <location>
        <begin position="19"/>
        <end position="227"/>
    </location>
</feature>
<evidence type="ECO:0000313" key="6">
    <source>
        <dbReference type="Proteomes" id="UP000271339"/>
    </source>
</evidence>
<evidence type="ECO:0000256" key="1">
    <source>
        <dbReference type="ARBA" id="ARBA00022729"/>
    </source>
</evidence>
<dbReference type="NCBIfam" id="TIGR04183">
    <property type="entry name" value="Por_Secre_tail"/>
    <property type="match status" value="1"/>
</dbReference>
<protein>
    <submittedName>
        <fullName evidence="5">Putative repeat protein (TIGR01451 family)/predicted secreted protein (Por secretion system target)</fullName>
    </submittedName>
</protein>
<evidence type="ECO:0000256" key="2">
    <source>
        <dbReference type="SAM" id="SignalP"/>
    </source>
</evidence>
<evidence type="ECO:0000259" key="3">
    <source>
        <dbReference type="Pfam" id="PF18962"/>
    </source>
</evidence>
<keyword evidence="1 2" id="KW-0732">Signal</keyword>
<evidence type="ECO:0000313" key="5">
    <source>
        <dbReference type="EMBL" id="RMA58526.1"/>
    </source>
</evidence>
<feature type="signal peptide" evidence="2">
    <location>
        <begin position="1"/>
        <end position="18"/>
    </location>
</feature>
<comment type="caution">
    <text evidence="5">The sequence shown here is derived from an EMBL/GenBank/DDBJ whole genome shotgun (WGS) entry which is preliminary data.</text>
</comment>
<dbReference type="InterPro" id="IPR055354">
    <property type="entry name" value="DUF7507"/>
</dbReference>
<proteinExistence type="predicted"/>
<dbReference type="AlphaFoldDB" id="A0A3L9YCW0"/>
<keyword evidence="6" id="KW-1185">Reference proteome</keyword>
<dbReference type="OrthoDB" id="9805017at2"/>
<dbReference type="InterPro" id="IPR026444">
    <property type="entry name" value="Secre_tail"/>
</dbReference>
<feature type="domain" description="Secretion system C-terminal sorting" evidence="3">
    <location>
        <begin position="155"/>
        <end position="217"/>
    </location>
</feature>
<sequence length="227" mass="24512">MKKILLLVALLISSLVYSQPSIALIKVGTFNDENGNDEADEGETISFAFSVLNNGDEPLTEVGVFDPLITVLGGPINLDPGETDTTTFTAAFELSQADIDHGEVLNQAVAYGTPTSGDIVMDLSDGDSYFEDDPTVIVLRELGIEDQLKTVLVKMYPNPVQNEIQFELAAEVANATVNLYNMVGVEIMKHEISSEKNSVDLSHLASGTYIVTVRGAHKLSSFTLIKN</sequence>
<evidence type="ECO:0000259" key="4">
    <source>
        <dbReference type="Pfam" id="PF24346"/>
    </source>
</evidence>
<feature type="domain" description="DUF7507" evidence="4">
    <location>
        <begin position="19"/>
        <end position="121"/>
    </location>
</feature>
<gene>
    <name evidence="5" type="ORF">BXY75_1899</name>
</gene>
<name>A0A3L9YCW0_9FLAO</name>
<reference evidence="5 6" key="1">
    <citation type="submission" date="2018-10" db="EMBL/GenBank/DDBJ databases">
        <title>Genomic Encyclopedia of Archaeal and Bacterial Type Strains, Phase II (KMG-II): from individual species to whole genera.</title>
        <authorList>
            <person name="Goeker M."/>
        </authorList>
    </citation>
    <scope>NUCLEOTIDE SEQUENCE [LARGE SCALE GENOMIC DNA]</scope>
    <source>
        <strain evidence="5 6">DSM 23424</strain>
    </source>
</reference>
<dbReference type="Proteomes" id="UP000271339">
    <property type="component" value="Unassembled WGS sequence"/>
</dbReference>
<dbReference type="Pfam" id="PF24346">
    <property type="entry name" value="DUF7507"/>
    <property type="match status" value="1"/>
</dbReference>
<dbReference type="EMBL" id="REFC01000013">
    <property type="protein sequence ID" value="RMA58526.1"/>
    <property type="molecule type" value="Genomic_DNA"/>
</dbReference>
<accession>A0A3L9YCW0</accession>